<accession>A0AAN6S5X5</accession>
<comment type="caution">
    <text evidence="2">The sequence shown here is derived from an EMBL/GenBank/DDBJ whole genome shotgun (WGS) entry which is preliminary data.</text>
</comment>
<dbReference type="Proteomes" id="UP001303473">
    <property type="component" value="Unassembled WGS sequence"/>
</dbReference>
<keyword evidence="3" id="KW-1185">Reference proteome</keyword>
<dbReference type="Pfam" id="PF25324">
    <property type="entry name" value="DUF7881"/>
    <property type="match status" value="1"/>
</dbReference>
<feature type="domain" description="DUF7881" evidence="1">
    <location>
        <begin position="11"/>
        <end position="65"/>
    </location>
</feature>
<dbReference type="AlphaFoldDB" id="A0AAN6S5X5"/>
<evidence type="ECO:0000313" key="2">
    <source>
        <dbReference type="EMBL" id="KAK3942302.1"/>
    </source>
</evidence>
<sequence length="66" mass="7328">MPGHGVRALARDVFFYDIRDRNTVLGGLVLNPGVTNADFYTMINIVFIMSDSSTFFLRNGDGDTIL</sequence>
<name>A0AAN6S5X5_9PEZI</name>
<gene>
    <name evidence="2" type="ORF">QBC46DRAFT_339755</name>
</gene>
<dbReference type="EMBL" id="MU853775">
    <property type="protein sequence ID" value="KAK3942302.1"/>
    <property type="molecule type" value="Genomic_DNA"/>
</dbReference>
<evidence type="ECO:0000313" key="3">
    <source>
        <dbReference type="Proteomes" id="UP001303473"/>
    </source>
</evidence>
<proteinExistence type="predicted"/>
<protein>
    <recommendedName>
        <fullName evidence="1">DUF7881 domain-containing protein</fullName>
    </recommendedName>
</protein>
<reference evidence="3" key="1">
    <citation type="journal article" date="2023" name="Mol. Phylogenet. Evol.">
        <title>Genome-scale phylogeny and comparative genomics of the fungal order Sordariales.</title>
        <authorList>
            <person name="Hensen N."/>
            <person name="Bonometti L."/>
            <person name="Westerberg I."/>
            <person name="Brannstrom I.O."/>
            <person name="Guillou S."/>
            <person name="Cros-Aarteil S."/>
            <person name="Calhoun S."/>
            <person name="Haridas S."/>
            <person name="Kuo A."/>
            <person name="Mondo S."/>
            <person name="Pangilinan J."/>
            <person name="Riley R."/>
            <person name="LaButti K."/>
            <person name="Andreopoulos B."/>
            <person name="Lipzen A."/>
            <person name="Chen C."/>
            <person name="Yan M."/>
            <person name="Daum C."/>
            <person name="Ng V."/>
            <person name="Clum A."/>
            <person name="Steindorff A."/>
            <person name="Ohm R.A."/>
            <person name="Martin F."/>
            <person name="Silar P."/>
            <person name="Natvig D.O."/>
            <person name="Lalanne C."/>
            <person name="Gautier V."/>
            <person name="Ament-Velasquez S.L."/>
            <person name="Kruys A."/>
            <person name="Hutchinson M.I."/>
            <person name="Powell A.J."/>
            <person name="Barry K."/>
            <person name="Miller A.N."/>
            <person name="Grigoriev I.V."/>
            <person name="Debuchy R."/>
            <person name="Gladieux P."/>
            <person name="Hiltunen Thoren M."/>
            <person name="Johannesson H."/>
        </authorList>
    </citation>
    <scope>NUCLEOTIDE SEQUENCE [LARGE SCALE GENOMIC DNA]</scope>
    <source>
        <strain evidence="3">CBS 340.73</strain>
    </source>
</reference>
<dbReference type="InterPro" id="IPR057203">
    <property type="entry name" value="DUF7881"/>
</dbReference>
<evidence type="ECO:0000259" key="1">
    <source>
        <dbReference type="Pfam" id="PF25324"/>
    </source>
</evidence>
<organism evidence="2 3">
    <name type="scientific">Diplogelasinospora grovesii</name>
    <dbReference type="NCBI Taxonomy" id="303347"/>
    <lineage>
        <taxon>Eukaryota</taxon>
        <taxon>Fungi</taxon>
        <taxon>Dikarya</taxon>
        <taxon>Ascomycota</taxon>
        <taxon>Pezizomycotina</taxon>
        <taxon>Sordariomycetes</taxon>
        <taxon>Sordariomycetidae</taxon>
        <taxon>Sordariales</taxon>
        <taxon>Diplogelasinosporaceae</taxon>
        <taxon>Diplogelasinospora</taxon>
    </lineage>
</organism>